<gene>
    <name evidence="2" type="ORF">CP373A1_03120</name>
</gene>
<name>A0A1B8RSY6_9CLOT</name>
<dbReference type="RefSeq" id="WP_065254341.1">
    <property type="nucleotide sequence ID" value="NZ_MAPZ01000010.1"/>
</dbReference>
<proteinExistence type="predicted"/>
<dbReference type="Proteomes" id="UP000092714">
    <property type="component" value="Unassembled WGS sequence"/>
</dbReference>
<keyword evidence="3" id="KW-1185">Reference proteome</keyword>
<protein>
    <recommendedName>
        <fullName evidence="1">YubB ferredoxin-like domain-containing protein</fullName>
    </recommendedName>
</protein>
<reference evidence="2 3" key="1">
    <citation type="submission" date="2016-06" db="EMBL/GenBank/DDBJ databases">
        <authorList>
            <person name="Kjaerup R.B."/>
            <person name="Dalgaard T.S."/>
            <person name="Juul-Madsen H.R."/>
        </authorList>
    </citation>
    <scope>NUCLEOTIDE SEQUENCE [LARGE SCALE GENOMIC DNA]</scope>
    <source>
        <strain evidence="2 3">373-A1</strain>
    </source>
</reference>
<comment type="caution">
    <text evidence="2">The sequence shown here is derived from an EMBL/GenBank/DDBJ whole genome shotgun (WGS) entry which is preliminary data.</text>
</comment>
<evidence type="ECO:0000313" key="2">
    <source>
        <dbReference type="EMBL" id="OBY11929.1"/>
    </source>
</evidence>
<organism evidence="2 3">
    <name type="scientific">Clostridium paraputrificum</name>
    <dbReference type="NCBI Taxonomy" id="29363"/>
    <lineage>
        <taxon>Bacteria</taxon>
        <taxon>Bacillati</taxon>
        <taxon>Bacillota</taxon>
        <taxon>Clostridia</taxon>
        <taxon>Eubacteriales</taxon>
        <taxon>Clostridiaceae</taxon>
        <taxon>Clostridium</taxon>
    </lineage>
</organism>
<dbReference type="InterPro" id="IPR041329">
    <property type="entry name" value="YubB_C"/>
</dbReference>
<accession>A0A1B8RSY6</accession>
<dbReference type="EMBL" id="MAPZ01000010">
    <property type="protein sequence ID" value="OBY11929.1"/>
    <property type="molecule type" value="Genomic_DNA"/>
</dbReference>
<evidence type="ECO:0000259" key="1">
    <source>
        <dbReference type="Pfam" id="PF18406"/>
    </source>
</evidence>
<evidence type="ECO:0000313" key="3">
    <source>
        <dbReference type="Proteomes" id="UP000092714"/>
    </source>
</evidence>
<dbReference type="Pfam" id="PF18406">
    <property type="entry name" value="DUF1281_C"/>
    <property type="match status" value="1"/>
</dbReference>
<dbReference type="AlphaFoldDB" id="A0A1B8RSY6"/>
<sequence length="160" mass="18771">MPNWCTGDLKVRGRYKDIKEFLSKEMMILGGSIFNRTYEEPIIDEECGISIDVGKQGMWFRNAYRSYFENDIDIWIDKEEKEAGNILTMNLGELRTAWGIDTKALTELSKQYNLDFKIYAYEKGMEFNIDFEVHKGEVIKNNEIKFDDYTWECTNPEIGG</sequence>
<feature type="domain" description="YubB ferredoxin-like" evidence="1">
    <location>
        <begin position="93"/>
        <end position="145"/>
    </location>
</feature>
<dbReference type="OrthoDB" id="2890959at2"/>